<dbReference type="SUPFAM" id="SSF118215">
    <property type="entry name" value="Proton glutamate symport protein"/>
    <property type="match status" value="1"/>
</dbReference>
<feature type="transmembrane region" description="Helical" evidence="7">
    <location>
        <begin position="105"/>
        <end position="127"/>
    </location>
</feature>
<reference evidence="8 9" key="1">
    <citation type="submission" date="2024-08" db="EMBL/GenBank/DDBJ databases">
        <authorList>
            <person name="Ishaq N."/>
        </authorList>
    </citation>
    <scope>NUCLEOTIDE SEQUENCE [LARGE SCALE GENOMIC DNA]</scope>
    <source>
        <strain evidence="8 9">JCM 30400</strain>
    </source>
</reference>
<comment type="subcellular location">
    <subcellularLocation>
        <location evidence="1">Cell membrane</location>
        <topology evidence="1">Multi-pass membrane protein</topology>
    </subcellularLocation>
</comment>
<evidence type="ECO:0000256" key="6">
    <source>
        <dbReference type="ARBA" id="ARBA00023136"/>
    </source>
</evidence>
<evidence type="ECO:0000256" key="7">
    <source>
        <dbReference type="SAM" id="Phobius"/>
    </source>
</evidence>
<dbReference type="InterPro" id="IPR001991">
    <property type="entry name" value="Na-dicarboxylate_symporter"/>
</dbReference>
<accession>A0ABV4NP22</accession>
<dbReference type="PRINTS" id="PR00173">
    <property type="entry name" value="EDTRNSPORT"/>
</dbReference>
<dbReference type="Pfam" id="PF00375">
    <property type="entry name" value="SDF"/>
    <property type="match status" value="1"/>
</dbReference>
<keyword evidence="4 7" id="KW-0812">Transmembrane</keyword>
<keyword evidence="3" id="KW-1003">Cell membrane</keyword>
<evidence type="ECO:0000313" key="8">
    <source>
        <dbReference type="EMBL" id="MFA0791282.1"/>
    </source>
</evidence>
<keyword evidence="5 7" id="KW-1133">Transmembrane helix</keyword>
<gene>
    <name evidence="8" type="ORF">ACCI51_12065</name>
</gene>
<keyword evidence="9" id="KW-1185">Reference proteome</keyword>
<dbReference type="InterPro" id="IPR036458">
    <property type="entry name" value="Na:dicarbo_symporter_sf"/>
</dbReference>
<name>A0ABV4NP22_9GAMM</name>
<dbReference type="PANTHER" id="PTHR42865">
    <property type="entry name" value="PROTON/GLUTAMATE-ASPARTATE SYMPORTER"/>
    <property type="match status" value="1"/>
</dbReference>
<feature type="transmembrane region" description="Helical" evidence="7">
    <location>
        <begin position="68"/>
        <end position="93"/>
    </location>
</feature>
<dbReference type="PANTHER" id="PTHR42865:SF7">
    <property type="entry name" value="PROTON_GLUTAMATE-ASPARTATE SYMPORTER"/>
    <property type="match status" value="1"/>
</dbReference>
<evidence type="ECO:0000256" key="2">
    <source>
        <dbReference type="ARBA" id="ARBA00022448"/>
    </source>
</evidence>
<feature type="transmembrane region" description="Helical" evidence="7">
    <location>
        <begin position="380"/>
        <end position="405"/>
    </location>
</feature>
<evidence type="ECO:0000256" key="4">
    <source>
        <dbReference type="ARBA" id="ARBA00022692"/>
    </source>
</evidence>
<proteinExistence type="predicted"/>
<keyword evidence="2" id="KW-0813">Transport</keyword>
<evidence type="ECO:0000256" key="5">
    <source>
        <dbReference type="ARBA" id="ARBA00022989"/>
    </source>
</evidence>
<dbReference type="RefSeq" id="WP_299588646.1">
    <property type="nucleotide sequence ID" value="NZ_JBGMEL010000011.1"/>
</dbReference>
<dbReference type="EMBL" id="JBGMEL010000011">
    <property type="protein sequence ID" value="MFA0791282.1"/>
    <property type="molecule type" value="Genomic_DNA"/>
</dbReference>
<dbReference type="Gene3D" id="1.10.3860.10">
    <property type="entry name" value="Sodium:dicarboxylate symporter"/>
    <property type="match status" value="1"/>
</dbReference>
<feature type="transmembrane region" description="Helical" evidence="7">
    <location>
        <begin position="24"/>
        <end position="42"/>
    </location>
</feature>
<evidence type="ECO:0000256" key="1">
    <source>
        <dbReference type="ARBA" id="ARBA00004651"/>
    </source>
</evidence>
<evidence type="ECO:0000256" key="3">
    <source>
        <dbReference type="ARBA" id="ARBA00022475"/>
    </source>
</evidence>
<organism evidence="8 9">
    <name type="scientific">Microbulbifer echini</name>
    <dbReference type="NCBI Taxonomy" id="1529067"/>
    <lineage>
        <taxon>Bacteria</taxon>
        <taxon>Pseudomonadati</taxon>
        <taxon>Pseudomonadota</taxon>
        <taxon>Gammaproteobacteria</taxon>
        <taxon>Cellvibrionales</taxon>
        <taxon>Microbulbiferaceae</taxon>
        <taxon>Microbulbifer</taxon>
    </lineage>
</organism>
<evidence type="ECO:0000313" key="9">
    <source>
        <dbReference type="Proteomes" id="UP001569414"/>
    </source>
</evidence>
<keyword evidence="6 7" id="KW-0472">Membrane</keyword>
<feature type="transmembrane region" description="Helical" evidence="7">
    <location>
        <begin position="179"/>
        <end position="197"/>
    </location>
</feature>
<comment type="caution">
    <text evidence="8">The sequence shown here is derived from an EMBL/GenBank/DDBJ whole genome shotgun (WGS) entry which is preliminary data.</text>
</comment>
<feature type="transmembrane region" description="Helical" evidence="7">
    <location>
        <begin position="218"/>
        <end position="239"/>
    </location>
</feature>
<sequence>MNHPSNVYLIRMVESLGLLVRTRLWMQIVLAMVLGLGTGLLLSPEGAGWVDEGLSVILASWFKLPGALFLNMIQMVVIPLVVSSIILGLCGSGNVGQLRRVGLRIAPYFIATTTVAVIIGIVLAQIIQPGHYIDEALLTAATELPKSAPLQVLESKPLPERIAELIPANLNQSIAMRNMLQLVVYAIFTGVAVMLLPSKQRETAVYAFGIVQEIALKIVGWAMLFAPLAVFGLLADIAIRVGLTAIVGMSVYVGTVILGLLILLTFYLLIVSLATPQGPLSFLQRIGGVQLLAFSTSSSAAVMPLSMRVAEHSLGVKPPIAKFIVPLGATVNMDGTALYQVIAAIFLTQVYGIDLSTAQLVGLTVTTVGASIGSPSTPGVGIVILATILTGIGVPAEGIALIIGVDRILDMCRTSVNVTGDLTACLVMDKLLGSDSLEDAGTQAA</sequence>
<dbReference type="Proteomes" id="UP001569414">
    <property type="component" value="Unassembled WGS sequence"/>
</dbReference>
<feature type="transmembrane region" description="Helical" evidence="7">
    <location>
        <begin position="245"/>
        <end position="270"/>
    </location>
</feature>
<protein>
    <submittedName>
        <fullName evidence="8">Dicarboxylate/amino acid:cation symporter</fullName>
    </submittedName>
</protein>